<dbReference type="Pfam" id="PF05133">
    <property type="entry name" value="SPP1_portal"/>
    <property type="match status" value="1"/>
</dbReference>
<evidence type="ECO:0000313" key="2">
    <source>
        <dbReference type="EMBL" id="KRK48178.1"/>
    </source>
</evidence>
<feature type="region of interest" description="Disordered" evidence="1">
    <location>
        <begin position="517"/>
        <end position="551"/>
    </location>
</feature>
<dbReference type="Proteomes" id="UP000050911">
    <property type="component" value="Unassembled WGS sequence"/>
</dbReference>
<gene>
    <name evidence="2" type="ORF">FC96_GL001915</name>
</gene>
<comment type="caution">
    <text evidence="2">The sequence shown here is derived from an EMBL/GenBank/DDBJ whole genome shotgun (WGS) entry which is preliminary data.</text>
</comment>
<feature type="compositionally biased region" description="Polar residues" evidence="1">
    <location>
        <begin position="532"/>
        <end position="544"/>
    </location>
</feature>
<keyword evidence="3" id="KW-1185">Reference proteome</keyword>
<organism evidence="2 3">
    <name type="scientific">Secundilactobacillus kimchicus JCM 15530</name>
    <dbReference type="NCBI Taxonomy" id="1302272"/>
    <lineage>
        <taxon>Bacteria</taxon>
        <taxon>Bacillati</taxon>
        <taxon>Bacillota</taxon>
        <taxon>Bacilli</taxon>
        <taxon>Lactobacillales</taxon>
        <taxon>Lactobacillaceae</taxon>
        <taxon>Secundilactobacillus</taxon>
    </lineage>
</organism>
<dbReference type="AlphaFoldDB" id="A0A0R1HXE2"/>
<name>A0A0R1HXE2_9LACO</name>
<dbReference type="InterPro" id="IPR021145">
    <property type="entry name" value="Portal_protein_SPP1_Gp6-like"/>
</dbReference>
<dbReference type="EMBL" id="AZCX01000004">
    <property type="protein sequence ID" value="KRK48178.1"/>
    <property type="molecule type" value="Genomic_DNA"/>
</dbReference>
<reference evidence="2 3" key="1">
    <citation type="journal article" date="2015" name="Genome Announc.">
        <title>Expanding the biotechnology potential of lactobacilli through comparative genomics of 213 strains and associated genera.</title>
        <authorList>
            <person name="Sun Z."/>
            <person name="Harris H.M."/>
            <person name="McCann A."/>
            <person name="Guo C."/>
            <person name="Argimon S."/>
            <person name="Zhang W."/>
            <person name="Yang X."/>
            <person name="Jeffery I.B."/>
            <person name="Cooney J.C."/>
            <person name="Kagawa T.F."/>
            <person name="Liu W."/>
            <person name="Song Y."/>
            <person name="Salvetti E."/>
            <person name="Wrobel A."/>
            <person name="Rasinkangas P."/>
            <person name="Parkhill J."/>
            <person name="Rea M.C."/>
            <person name="O'Sullivan O."/>
            <person name="Ritari J."/>
            <person name="Douillard F.P."/>
            <person name="Paul Ross R."/>
            <person name="Yang R."/>
            <person name="Briner A.E."/>
            <person name="Felis G.E."/>
            <person name="de Vos W.M."/>
            <person name="Barrangou R."/>
            <person name="Klaenhammer T.R."/>
            <person name="Caufield P.W."/>
            <person name="Cui Y."/>
            <person name="Zhang H."/>
            <person name="O'Toole P.W."/>
        </authorList>
    </citation>
    <scope>NUCLEOTIDE SEQUENCE [LARGE SCALE GENOMIC DNA]</scope>
    <source>
        <strain evidence="2 3">JCM 15530</strain>
    </source>
</reference>
<dbReference type="NCBIfam" id="TIGR01538">
    <property type="entry name" value="portal_SPP1"/>
    <property type="match status" value="1"/>
</dbReference>
<dbReference type="STRING" id="1302272.FC96_GL001915"/>
<proteinExistence type="predicted"/>
<sequence length="551" mass="61446">MQDYVLSGRPILHHANSNDGSSGLSENIAITDDDVFLYNKDIGDVGIAGHLDDVKQIINYHENYLVPKYKLKHDYYIGRHHKITSLPEKPLNKPDNRLTFNLPKKLVSTFNGYFSGEPVVIKHQSDNSQTDDDALNGKIQAWLNANDYGDVFSEWSKQADIYGRSYLYLYEVGILSRESDEVQTQLKMAVCSPRDTIVVYDDSIEHNPVFAIRYSTGAARQYGELITKDAVYQFDTMASGDAQGSLIVTNADRNDPDRVVKSDMLNFPALPVIELAEDSDRAGLFDDSINLIDAIDNVMSSKGNDNDTFNESYLVITGDELDDKQIEMLQGSHVINIYPKQKTAINTNDGKVTPSAAFLSPDPHDEAKENFLNRAIDMVYQTSQVVNLNDANFGMSAQSISGVALLQRYQPMQARARVKSHKMDKALRQMFAILFKQWSENANPNDLTFDHKQSIPHNMLEEAQTVKTLDGQVSDVTKLGYLSRIDDPAAEVERLKEENKEVIDEAKVNVDQYVTDQQKKAGVGDGGAHDSAGTTTDSTTNKSGQPDRPAK</sequence>
<evidence type="ECO:0000256" key="1">
    <source>
        <dbReference type="SAM" id="MobiDB-lite"/>
    </source>
</evidence>
<protein>
    <submittedName>
        <fullName evidence="2">Phage portal protein, SPP1 family</fullName>
    </submittedName>
</protein>
<accession>A0A0R1HXE2</accession>
<dbReference type="InterPro" id="IPR006428">
    <property type="entry name" value="Portal_SPP1-type"/>
</dbReference>
<evidence type="ECO:0000313" key="3">
    <source>
        <dbReference type="Proteomes" id="UP000050911"/>
    </source>
</evidence>
<dbReference type="PATRIC" id="fig|1302272.5.peg.1952"/>